<accession>A0A0R0LWE7</accession>
<comment type="caution">
    <text evidence="2">The sequence shown here is derived from an EMBL/GenBank/DDBJ whole genome shotgun (WGS) entry which is preliminary data.</text>
</comment>
<dbReference type="VEuPathDB" id="MicrosporidiaDB:M153_95400001"/>
<evidence type="ECO:0000313" key="3">
    <source>
        <dbReference type="Proteomes" id="UP000051530"/>
    </source>
</evidence>
<evidence type="ECO:0000313" key="2">
    <source>
        <dbReference type="EMBL" id="KRH92229.1"/>
    </source>
</evidence>
<feature type="compositionally biased region" description="Basic residues" evidence="1">
    <location>
        <begin position="33"/>
        <end position="42"/>
    </location>
</feature>
<gene>
    <name evidence="2" type="ORF">M153_95400001</name>
</gene>
<reference evidence="2 3" key="1">
    <citation type="submission" date="2015-07" db="EMBL/GenBank/DDBJ databases">
        <title>The genome of Pseudoloma neurophilia, a relevant intracellular parasite of the zebrafish.</title>
        <authorList>
            <person name="Ndikumana S."/>
            <person name="Pelin A."/>
            <person name="Sanders J."/>
            <person name="Corradi N."/>
        </authorList>
    </citation>
    <scope>NUCLEOTIDE SEQUENCE [LARGE SCALE GENOMIC DNA]</scope>
    <source>
        <strain evidence="2 3">MK1</strain>
    </source>
</reference>
<sequence length="51" mass="5947">CSFPEIKIQKVLIPRDKKKVLISRDKNPTSAHYKTKKHKNSKTKSITILKK</sequence>
<organism evidence="2 3">
    <name type="scientific">Pseudoloma neurophilia</name>
    <dbReference type="NCBI Taxonomy" id="146866"/>
    <lineage>
        <taxon>Eukaryota</taxon>
        <taxon>Fungi</taxon>
        <taxon>Fungi incertae sedis</taxon>
        <taxon>Microsporidia</taxon>
        <taxon>Pseudoloma</taxon>
    </lineage>
</organism>
<dbReference type="AlphaFoldDB" id="A0A0R0LWE7"/>
<protein>
    <submittedName>
        <fullName evidence="2">Uncharacterized protein</fullName>
    </submittedName>
</protein>
<name>A0A0R0LWE7_9MICR</name>
<proteinExistence type="predicted"/>
<feature type="region of interest" description="Disordered" evidence="1">
    <location>
        <begin position="19"/>
        <end position="51"/>
    </location>
</feature>
<dbReference type="EMBL" id="LGUB01001096">
    <property type="protein sequence ID" value="KRH92229.1"/>
    <property type="molecule type" value="Genomic_DNA"/>
</dbReference>
<feature type="non-terminal residue" evidence="2">
    <location>
        <position position="1"/>
    </location>
</feature>
<dbReference type="Proteomes" id="UP000051530">
    <property type="component" value="Unassembled WGS sequence"/>
</dbReference>
<keyword evidence="3" id="KW-1185">Reference proteome</keyword>
<evidence type="ECO:0000256" key="1">
    <source>
        <dbReference type="SAM" id="MobiDB-lite"/>
    </source>
</evidence>